<sequence length="182" mass="19356">MPPGSDTRVFSKRELIEVLANLIGEDTVIAGVGSPLRMDDRAGLVFCDKLLAKGFKCIKCEYGLENCINEIRESGAVRLVVVDAVLYEGAEPGEIVVASGDALAEKYSLATTHTLPVKTVLRILGETGVREVYVVGIAPKQLGYGLEVSDKVAESVEKLVEAFTSVLAGKQGRSSGERGDDA</sequence>
<evidence type="ECO:0000313" key="1">
    <source>
        <dbReference type="EMBL" id="ADV64652.1"/>
    </source>
</evidence>
<dbReference type="KEGG" id="dmu:Desmu_0333"/>
<dbReference type="Gene3D" id="3.40.50.1450">
    <property type="entry name" value="HybD-like"/>
    <property type="match status" value="1"/>
</dbReference>
<dbReference type="GeneID" id="10153026"/>
<dbReference type="GO" id="GO:0008047">
    <property type="term" value="F:enzyme activator activity"/>
    <property type="evidence" value="ECO:0007669"/>
    <property type="project" value="InterPro"/>
</dbReference>
<protein>
    <submittedName>
        <fullName evidence="1">Hydrogenase maturation protease</fullName>
    </submittedName>
</protein>
<reference evidence="1 2" key="2">
    <citation type="journal article" date="2011" name="Stand. Genomic Sci.">
        <title>Complete genome sequence of Desulfurococcus mucosus type strain (O7/1).</title>
        <authorList>
            <person name="Wirth R."/>
            <person name="Chertkov O."/>
            <person name="Held B."/>
            <person name="Lapidus A."/>
            <person name="Nolan M."/>
            <person name="Lucas S."/>
            <person name="Hammon N."/>
            <person name="Deshpande S."/>
            <person name="Cheng J.F."/>
            <person name="Tapia R."/>
            <person name="Han C."/>
            <person name="Goodwin L."/>
            <person name="Pitluck S."/>
            <person name="Liolios K."/>
            <person name="Ioanna P."/>
            <person name="Ivanova N."/>
            <person name="Mavromatis K."/>
            <person name="Mikhailova N."/>
            <person name="Pati A."/>
            <person name="Chen A."/>
            <person name="Palaniappan K."/>
            <person name="Land M."/>
            <person name="Hauser L."/>
            <person name="Chang Y.J."/>
            <person name="Jeffries C.D."/>
            <person name="Bilek Y."/>
            <person name="Hader T."/>
            <person name="Rohde M."/>
            <person name="Spring S."/>
            <person name="Sikorski J."/>
            <person name="Goker M."/>
            <person name="Woyke T."/>
            <person name="Bristow J."/>
            <person name="Eisen J.A."/>
            <person name="Markowitz V."/>
            <person name="Hugenholtz P."/>
            <person name="Kyrpides N.C."/>
            <person name="Klenk H.P."/>
        </authorList>
    </citation>
    <scope>NUCLEOTIDE SEQUENCE [LARGE SCALE GENOMIC DNA]</scope>
    <source>
        <strain evidence="2">ATCC 35584 / DSM 2162 / JCM 9187 / O7/1</strain>
    </source>
</reference>
<dbReference type="RefSeq" id="WP_013561874.1">
    <property type="nucleotide sequence ID" value="NC_014961.1"/>
</dbReference>
<dbReference type="eggNOG" id="arCOG04429">
    <property type="taxonomic scope" value="Archaea"/>
</dbReference>
<dbReference type="Pfam" id="PF01750">
    <property type="entry name" value="HycI"/>
    <property type="match status" value="1"/>
</dbReference>
<dbReference type="InterPro" id="IPR023430">
    <property type="entry name" value="Pept_HybD-like_dom_sf"/>
</dbReference>
<dbReference type="GO" id="GO:0004175">
    <property type="term" value="F:endopeptidase activity"/>
    <property type="evidence" value="ECO:0007669"/>
    <property type="project" value="TreeGrafter"/>
</dbReference>
<dbReference type="Proteomes" id="UP000001068">
    <property type="component" value="Chromosome"/>
</dbReference>
<organism evidence="1 2">
    <name type="scientific">Desulfurococcus mucosus (strain ATCC 35584 / DSM 2162 / JCM 9187 / O7/1)</name>
    <dbReference type="NCBI Taxonomy" id="765177"/>
    <lineage>
        <taxon>Archaea</taxon>
        <taxon>Thermoproteota</taxon>
        <taxon>Thermoprotei</taxon>
        <taxon>Desulfurococcales</taxon>
        <taxon>Desulfurococcaceae</taxon>
        <taxon>Desulfurococcus</taxon>
    </lineage>
</organism>
<proteinExistence type="predicted"/>
<reference evidence="2" key="1">
    <citation type="submission" date="2010-11" db="EMBL/GenBank/DDBJ databases">
        <title>The complete genome of Desulfurococcus mucosus DSM 2162.</title>
        <authorList>
            <consortium name="US DOE Joint Genome Institute (JGI-PGF)"/>
            <person name="Lucas S."/>
            <person name="Copeland A."/>
            <person name="Lapidus A."/>
            <person name="Bruce D."/>
            <person name="Goodwin L."/>
            <person name="Pitluck S."/>
            <person name="Kyrpides N."/>
            <person name="Mavromatis K."/>
            <person name="Pagani I."/>
            <person name="Ivanova N."/>
            <person name="Ovchinnikova G."/>
            <person name="Chertkov O."/>
            <person name="Held B."/>
            <person name="Brettin T."/>
            <person name="Detter J.C."/>
            <person name="Tapia R."/>
            <person name="Han C."/>
            <person name="Land M."/>
            <person name="Hauser L."/>
            <person name="Markowitz V."/>
            <person name="Cheng J.-F."/>
            <person name="Hugenholtz P."/>
            <person name="Woyke T."/>
            <person name="Wu D."/>
            <person name="Wirth R."/>
            <person name="Bilek Y."/>
            <person name="Hader T."/>
            <person name="Klenk H.-P."/>
            <person name="Eisen J.A."/>
        </authorList>
    </citation>
    <scope>NUCLEOTIDE SEQUENCE [LARGE SCALE GENOMIC DNA]</scope>
    <source>
        <strain evidence="2">ATCC 35584 / DSM 2162 / JCM 9187 / O7/1</strain>
    </source>
</reference>
<dbReference type="EMBL" id="CP002363">
    <property type="protein sequence ID" value="ADV64652.1"/>
    <property type="molecule type" value="Genomic_DNA"/>
</dbReference>
<dbReference type="GO" id="GO:0016485">
    <property type="term" value="P:protein processing"/>
    <property type="evidence" value="ECO:0007669"/>
    <property type="project" value="TreeGrafter"/>
</dbReference>
<dbReference type="STRING" id="765177.Desmu_0333"/>
<accession>E8R826</accession>
<dbReference type="HOGENOM" id="CLU_099037_4_1_2"/>
<dbReference type="PANTHER" id="PTHR30302:SF7">
    <property type="entry name" value="F420-NONREDUCING HYDROGENASE II"/>
    <property type="match status" value="1"/>
</dbReference>
<keyword evidence="1" id="KW-0645">Protease</keyword>
<keyword evidence="1" id="KW-0378">Hydrolase</keyword>
<dbReference type="NCBIfam" id="TIGR00072">
    <property type="entry name" value="hydrog_prot"/>
    <property type="match status" value="1"/>
</dbReference>
<dbReference type="PANTHER" id="PTHR30302">
    <property type="entry name" value="HYDROGENASE 1 MATURATION PROTEASE"/>
    <property type="match status" value="1"/>
</dbReference>
<dbReference type="InterPro" id="IPR000671">
    <property type="entry name" value="Peptidase_A31"/>
</dbReference>
<keyword evidence="2" id="KW-1185">Reference proteome</keyword>
<dbReference type="AlphaFoldDB" id="E8R826"/>
<gene>
    <name evidence="1" type="ordered locus">Desmu_0333</name>
</gene>
<evidence type="ECO:0000313" key="2">
    <source>
        <dbReference type="Proteomes" id="UP000001068"/>
    </source>
</evidence>
<name>E8R826_DESM0</name>
<dbReference type="SUPFAM" id="SSF53163">
    <property type="entry name" value="HybD-like"/>
    <property type="match status" value="1"/>
</dbReference>
<dbReference type="OrthoDB" id="17604at2157"/>